<name>A0A6C0J5U4_9ZZZZ</name>
<keyword evidence="1" id="KW-1133">Transmembrane helix</keyword>
<protein>
    <submittedName>
        <fullName evidence="2">Uncharacterized protein</fullName>
    </submittedName>
</protein>
<evidence type="ECO:0000313" key="2">
    <source>
        <dbReference type="EMBL" id="QHT99986.1"/>
    </source>
</evidence>
<reference evidence="2" key="1">
    <citation type="journal article" date="2020" name="Nature">
        <title>Giant virus diversity and host interactions through global metagenomics.</title>
        <authorList>
            <person name="Schulz F."/>
            <person name="Roux S."/>
            <person name="Paez-Espino D."/>
            <person name="Jungbluth S."/>
            <person name="Walsh D.A."/>
            <person name="Denef V.J."/>
            <person name="McMahon K.D."/>
            <person name="Konstantinidis K.T."/>
            <person name="Eloe-Fadrosh E.A."/>
            <person name="Kyrpides N.C."/>
            <person name="Woyke T."/>
        </authorList>
    </citation>
    <scope>NUCLEOTIDE SEQUENCE</scope>
    <source>
        <strain evidence="2">GVMAG-M-3300025778-1</strain>
    </source>
</reference>
<keyword evidence="1" id="KW-0472">Membrane</keyword>
<evidence type="ECO:0000256" key="1">
    <source>
        <dbReference type="SAM" id="Phobius"/>
    </source>
</evidence>
<proteinExistence type="predicted"/>
<organism evidence="2">
    <name type="scientific">viral metagenome</name>
    <dbReference type="NCBI Taxonomy" id="1070528"/>
    <lineage>
        <taxon>unclassified sequences</taxon>
        <taxon>metagenomes</taxon>
        <taxon>organismal metagenomes</taxon>
    </lineage>
</organism>
<sequence>MPRHRKQRGGDDSLLGDAALIGLGAYAANQPGGNTVSGLFSNLGRIALYVVGGFVALFVVLIVFSILFGKKQKFTDFAVAYAPDAAPPTDVVGGLQPAGPTEKGNERVTTPAGNVIVY</sequence>
<feature type="transmembrane region" description="Helical" evidence="1">
    <location>
        <begin position="46"/>
        <end position="68"/>
    </location>
</feature>
<dbReference type="EMBL" id="MN740319">
    <property type="protein sequence ID" value="QHT99986.1"/>
    <property type="molecule type" value="Genomic_DNA"/>
</dbReference>
<keyword evidence="1" id="KW-0812">Transmembrane</keyword>
<dbReference type="AlphaFoldDB" id="A0A6C0J5U4"/>
<accession>A0A6C0J5U4</accession>